<reference evidence="1" key="2">
    <citation type="submission" date="2020-09" db="EMBL/GenBank/DDBJ databases">
        <authorList>
            <person name="Sun Q."/>
            <person name="Kim S."/>
        </authorList>
    </citation>
    <scope>NUCLEOTIDE SEQUENCE</scope>
    <source>
        <strain evidence="1">KCTC 12368</strain>
    </source>
</reference>
<dbReference type="EMBL" id="BMWX01000002">
    <property type="protein sequence ID" value="GGZ23059.1"/>
    <property type="molecule type" value="Genomic_DNA"/>
</dbReference>
<accession>A0A918PV98</accession>
<sequence>MACIALCLTGCDFFKIKTEDQGSSEDPVVAAVDDILLKKSDLDFVTRETTSLTDSSNLAKRYIQSWVKKQVMIREASKSVNVSQAELDKKLLDYKYALIVYEYEKEYIEKNLNREVSAGEIEQYYEQNKDNFTLKEIIVRANYIKIEKELNQNKEVQKLMASNSEGSSSQLRELAITAASNYFLEDSTWIKFDEITLNTPLADHQNKVQLLTSRKKPIIVENEGYNYYFNILEYKLQDQVPPVDFVKDEISEIIINKRKVNLAESLQNQVYKRAQDNNEFRIYE</sequence>
<dbReference type="AlphaFoldDB" id="A0A918PV98"/>
<evidence type="ECO:0000313" key="2">
    <source>
        <dbReference type="Proteomes" id="UP000619457"/>
    </source>
</evidence>
<gene>
    <name evidence="1" type="ORF">GCM10007049_14910</name>
</gene>
<evidence type="ECO:0000313" key="1">
    <source>
        <dbReference type="EMBL" id="GGZ23059.1"/>
    </source>
</evidence>
<protein>
    <recommendedName>
        <fullName evidence="3">Peptidyl-prolyl cis-trans isomerase</fullName>
    </recommendedName>
</protein>
<dbReference type="Proteomes" id="UP000619457">
    <property type="component" value="Unassembled WGS sequence"/>
</dbReference>
<reference evidence="1" key="1">
    <citation type="journal article" date="2014" name="Int. J. Syst. Evol. Microbiol.">
        <title>Complete genome sequence of Corynebacterium casei LMG S-19264T (=DSM 44701T), isolated from a smear-ripened cheese.</title>
        <authorList>
            <consortium name="US DOE Joint Genome Institute (JGI-PGF)"/>
            <person name="Walter F."/>
            <person name="Albersmeier A."/>
            <person name="Kalinowski J."/>
            <person name="Ruckert C."/>
        </authorList>
    </citation>
    <scope>NUCLEOTIDE SEQUENCE</scope>
    <source>
        <strain evidence="1">KCTC 12368</strain>
    </source>
</reference>
<dbReference type="InterPro" id="IPR027304">
    <property type="entry name" value="Trigger_fact/SurA_dom_sf"/>
</dbReference>
<evidence type="ECO:0008006" key="3">
    <source>
        <dbReference type="Google" id="ProtNLM"/>
    </source>
</evidence>
<proteinExistence type="predicted"/>
<organism evidence="1 2">
    <name type="scientific">Echinicola pacifica</name>
    <dbReference type="NCBI Taxonomy" id="346377"/>
    <lineage>
        <taxon>Bacteria</taxon>
        <taxon>Pseudomonadati</taxon>
        <taxon>Bacteroidota</taxon>
        <taxon>Cytophagia</taxon>
        <taxon>Cytophagales</taxon>
        <taxon>Cyclobacteriaceae</taxon>
        <taxon>Echinicola</taxon>
    </lineage>
</organism>
<comment type="caution">
    <text evidence="1">The sequence shown here is derived from an EMBL/GenBank/DDBJ whole genome shotgun (WGS) entry which is preliminary data.</text>
</comment>
<keyword evidence="2" id="KW-1185">Reference proteome</keyword>
<name>A0A918PV98_9BACT</name>
<dbReference type="SUPFAM" id="SSF109998">
    <property type="entry name" value="Triger factor/SurA peptide-binding domain-like"/>
    <property type="match status" value="1"/>
</dbReference>